<dbReference type="InterPro" id="IPR000835">
    <property type="entry name" value="HTH_MarR-typ"/>
</dbReference>
<dbReference type="InterPro" id="IPR039422">
    <property type="entry name" value="MarR/SlyA-like"/>
</dbReference>
<dbReference type="InterPro" id="IPR036388">
    <property type="entry name" value="WH-like_DNA-bd_sf"/>
</dbReference>
<reference evidence="2 3" key="1">
    <citation type="submission" date="2016-05" db="EMBL/GenBank/DDBJ databases">
        <authorList>
            <person name="Lavstsen T."/>
            <person name="Jespersen J.S."/>
        </authorList>
    </citation>
    <scope>NUCLEOTIDE SEQUENCE [LARGE SCALE GENOMIC DNA]</scope>
    <source>
        <strain evidence="2 3">KCJ1736</strain>
    </source>
</reference>
<dbReference type="PROSITE" id="PS50995">
    <property type="entry name" value="HTH_MARR_2"/>
    <property type="match status" value="1"/>
</dbReference>
<dbReference type="GO" id="GO:0003700">
    <property type="term" value="F:DNA-binding transcription factor activity"/>
    <property type="evidence" value="ECO:0007669"/>
    <property type="project" value="InterPro"/>
</dbReference>
<feature type="domain" description="HTH marR-type" evidence="1">
    <location>
        <begin position="11"/>
        <end position="146"/>
    </location>
</feature>
<evidence type="ECO:0000259" key="1">
    <source>
        <dbReference type="PROSITE" id="PS50995"/>
    </source>
</evidence>
<dbReference type="InterPro" id="IPR011991">
    <property type="entry name" value="ArsR-like_HTH"/>
</dbReference>
<dbReference type="SUPFAM" id="SSF46785">
    <property type="entry name" value="Winged helix' DNA-binding domain"/>
    <property type="match status" value="1"/>
</dbReference>
<dbReference type="GO" id="GO:0006950">
    <property type="term" value="P:response to stress"/>
    <property type="evidence" value="ECO:0007669"/>
    <property type="project" value="TreeGrafter"/>
</dbReference>
<dbReference type="Pfam" id="PF12802">
    <property type="entry name" value="MarR_2"/>
    <property type="match status" value="1"/>
</dbReference>
<sequence length="217" mass="24078">METPQDPHSINYRIREGLSRIATILRVDEWNRAKSMGVNPTQLAILTVLDGRAGGLTVKDVAAHLGISQPTATDSLNALEKKSLVERRASAEDRRAVRVHLTTDGASMLQSHQSNSLAERAVASLKSGQDEKLLLLLITMIRELQEQDVIPQQRMCVSCEYFSPFEHSGSAKPHHCKFVDAAFGQSELRIDCRDQLPSNAQKRASDWSMFQAESALL</sequence>
<dbReference type="InterPro" id="IPR036390">
    <property type="entry name" value="WH_DNA-bd_sf"/>
</dbReference>
<dbReference type="Proteomes" id="UP000077098">
    <property type="component" value="Unassembled WGS sequence"/>
</dbReference>
<dbReference type="PRINTS" id="PR00598">
    <property type="entry name" value="HTHMARR"/>
</dbReference>
<comment type="caution">
    <text evidence="2">The sequence shown here is derived from an EMBL/GenBank/DDBJ whole genome shotgun (WGS) entry which is preliminary data.</text>
</comment>
<dbReference type="PANTHER" id="PTHR33164">
    <property type="entry name" value="TRANSCRIPTIONAL REGULATOR, MARR FAMILY"/>
    <property type="match status" value="1"/>
</dbReference>
<accession>A0A176XHA6</accession>
<organism evidence="2 3">
    <name type="scientific">Agrobacterium tumefaciens</name>
    <dbReference type="NCBI Taxonomy" id="358"/>
    <lineage>
        <taxon>Bacteria</taxon>
        <taxon>Pseudomonadati</taxon>
        <taxon>Pseudomonadota</taxon>
        <taxon>Alphaproteobacteria</taxon>
        <taxon>Hyphomicrobiales</taxon>
        <taxon>Rhizobiaceae</taxon>
        <taxon>Rhizobium/Agrobacterium group</taxon>
        <taxon>Agrobacterium</taxon>
        <taxon>Agrobacterium tumefaciens complex</taxon>
    </lineage>
</organism>
<evidence type="ECO:0000313" key="2">
    <source>
        <dbReference type="EMBL" id="OAE49097.1"/>
    </source>
</evidence>
<dbReference type="Gene3D" id="1.10.10.10">
    <property type="entry name" value="Winged helix-like DNA-binding domain superfamily/Winged helix DNA-binding domain"/>
    <property type="match status" value="1"/>
</dbReference>
<evidence type="ECO:0000313" key="3">
    <source>
        <dbReference type="Proteomes" id="UP000077098"/>
    </source>
</evidence>
<dbReference type="RefSeq" id="WP_063947266.1">
    <property type="nucleotide sequence ID" value="NZ_LXPS01000003.1"/>
</dbReference>
<dbReference type="AlphaFoldDB" id="A0A176XHA6"/>
<dbReference type="EMBL" id="LXPS01000003">
    <property type="protein sequence ID" value="OAE49097.1"/>
    <property type="molecule type" value="Genomic_DNA"/>
</dbReference>
<protein>
    <submittedName>
        <fullName evidence="2">Transcriptional regulator</fullName>
    </submittedName>
</protein>
<dbReference type="SMART" id="SM00347">
    <property type="entry name" value="HTH_MARR"/>
    <property type="match status" value="1"/>
</dbReference>
<proteinExistence type="predicted"/>
<dbReference type="CDD" id="cd00090">
    <property type="entry name" value="HTH_ARSR"/>
    <property type="match status" value="1"/>
</dbReference>
<gene>
    <name evidence="2" type="ORF">A7J57_00225</name>
</gene>
<dbReference type="PANTHER" id="PTHR33164:SF43">
    <property type="entry name" value="HTH-TYPE TRANSCRIPTIONAL REPRESSOR YETL"/>
    <property type="match status" value="1"/>
</dbReference>
<name>A0A176XHA6_AGRTU</name>